<feature type="region of interest" description="Disordered" evidence="1">
    <location>
        <begin position="99"/>
        <end position="120"/>
    </location>
</feature>
<organism evidence="2 3">
    <name type="scientific">Ensete ventricosum</name>
    <name type="common">Abyssinian banana</name>
    <name type="synonym">Musa ensete</name>
    <dbReference type="NCBI Taxonomy" id="4639"/>
    <lineage>
        <taxon>Eukaryota</taxon>
        <taxon>Viridiplantae</taxon>
        <taxon>Streptophyta</taxon>
        <taxon>Embryophyta</taxon>
        <taxon>Tracheophyta</taxon>
        <taxon>Spermatophyta</taxon>
        <taxon>Magnoliopsida</taxon>
        <taxon>Liliopsida</taxon>
        <taxon>Zingiberales</taxon>
        <taxon>Musaceae</taxon>
        <taxon>Ensete</taxon>
    </lineage>
</organism>
<evidence type="ECO:0000313" key="3">
    <source>
        <dbReference type="Proteomes" id="UP000287651"/>
    </source>
</evidence>
<dbReference type="AlphaFoldDB" id="A0A426ZXE8"/>
<accession>A0A426ZXE8</accession>
<proteinExistence type="predicted"/>
<evidence type="ECO:0000313" key="2">
    <source>
        <dbReference type="EMBL" id="RRT68666.1"/>
    </source>
</evidence>
<evidence type="ECO:0000256" key="1">
    <source>
        <dbReference type="SAM" id="MobiDB-lite"/>
    </source>
</evidence>
<feature type="compositionally biased region" description="Basic and acidic residues" evidence="1">
    <location>
        <begin position="99"/>
        <end position="111"/>
    </location>
</feature>
<feature type="non-terminal residue" evidence="2">
    <location>
        <position position="168"/>
    </location>
</feature>
<dbReference type="EMBL" id="AMZH03004622">
    <property type="protein sequence ID" value="RRT68666.1"/>
    <property type="molecule type" value="Genomic_DNA"/>
</dbReference>
<name>A0A426ZXE8_ENSVE</name>
<reference evidence="2 3" key="1">
    <citation type="journal article" date="2014" name="Agronomy (Basel)">
        <title>A Draft Genome Sequence for Ensete ventricosum, the Drought-Tolerant Tree Against Hunger.</title>
        <authorList>
            <person name="Harrison J."/>
            <person name="Moore K.A."/>
            <person name="Paszkiewicz K."/>
            <person name="Jones T."/>
            <person name="Grant M."/>
            <person name="Ambacheew D."/>
            <person name="Muzemil S."/>
            <person name="Studholme D.J."/>
        </authorList>
    </citation>
    <scope>NUCLEOTIDE SEQUENCE [LARGE SCALE GENOMIC DNA]</scope>
</reference>
<gene>
    <name evidence="2" type="ORF">B296_00007547</name>
</gene>
<comment type="caution">
    <text evidence="2">The sequence shown here is derived from an EMBL/GenBank/DDBJ whole genome shotgun (WGS) entry which is preliminary data.</text>
</comment>
<protein>
    <submittedName>
        <fullName evidence="2">Uncharacterized protein</fullName>
    </submittedName>
</protein>
<sequence length="168" mass="19989">MLILIVTGYVTIDFDRYMVYSSYHPVQGGPPTDKPLDRYILRLLYVDRPLLGGTIENRLSIVDFGRRRSISTVNFSHRRSISTVDNRLREKSIVNNRLREKKEIRRRGKEEKKKKRRRRTYFPRTVLARVSLLPVGHPRTVATLTRKRFFSRARRRNVSPHREKDRGD</sequence>
<dbReference type="Proteomes" id="UP000287651">
    <property type="component" value="Unassembled WGS sequence"/>
</dbReference>